<name>A0AAW1UA06_9CUCU</name>
<dbReference type="SMART" id="SM00211">
    <property type="entry name" value="TY"/>
    <property type="match status" value="4"/>
</dbReference>
<feature type="domain" description="Thyroglobulin type-1" evidence="7">
    <location>
        <begin position="344"/>
        <end position="392"/>
    </location>
</feature>
<dbReference type="PANTHER" id="PTHR12352:SF3">
    <property type="entry name" value="NIDOGEN-2"/>
    <property type="match status" value="1"/>
</dbReference>
<organism evidence="8 9">
    <name type="scientific">Henosepilachna vigintioctopunctata</name>
    <dbReference type="NCBI Taxonomy" id="420089"/>
    <lineage>
        <taxon>Eukaryota</taxon>
        <taxon>Metazoa</taxon>
        <taxon>Ecdysozoa</taxon>
        <taxon>Arthropoda</taxon>
        <taxon>Hexapoda</taxon>
        <taxon>Insecta</taxon>
        <taxon>Pterygota</taxon>
        <taxon>Neoptera</taxon>
        <taxon>Endopterygota</taxon>
        <taxon>Coleoptera</taxon>
        <taxon>Polyphaga</taxon>
        <taxon>Cucujiformia</taxon>
        <taxon>Coccinelloidea</taxon>
        <taxon>Coccinellidae</taxon>
        <taxon>Epilachninae</taxon>
        <taxon>Epilachnini</taxon>
        <taxon>Henosepilachna</taxon>
    </lineage>
</organism>
<evidence type="ECO:0000259" key="7">
    <source>
        <dbReference type="PROSITE" id="PS51162"/>
    </source>
</evidence>
<keyword evidence="4" id="KW-1015">Disulfide bond</keyword>
<feature type="domain" description="Thyroglobulin type-1" evidence="7">
    <location>
        <begin position="114"/>
        <end position="185"/>
    </location>
</feature>
<protein>
    <recommendedName>
        <fullName evidence="7">Thyroglobulin type-1 domain-containing protein</fullName>
    </recommendedName>
</protein>
<reference evidence="8 9" key="1">
    <citation type="submission" date="2023-03" db="EMBL/GenBank/DDBJ databases">
        <title>Genome insight into feeding habits of ladybird beetles.</title>
        <authorList>
            <person name="Li H.-S."/>
            <person name="Huang Y.-H."/>
            <person name="Pang H."/>
        </authorList>
    </citation>
    <scope>NUCLEOTIDE SEQUENCE [LARGE SCALE GENOMIC DNA]</scope>
    <source>
        <strain evidence="8">SYSU_2023b</strain>
        <tissue evidence="8">Whole body</tissue>
    </source>
</reference>
<dbReference type="AlphaFoldDB" id="A0AAW1UA06"/>
<dbReference type="Gene3D" id="4.10.800.10">
    <property type="entry name" value="Thyroglobulin type-1"/>
    <property type="match status" value="4"/>
</dbReference>
<dbReference type="PROSITE" id="PS51162">
    <property type="entry name" value="THYROGLOBULIN_1_2"/>
    <property type="match status" value="2"/>
</dbReference>
<gene>
    <name evidence="8" type="ORF">WA026_018644</name>
</gene>
<dbReference type="InterPro" id="IPR051950">
    <property type="entry name" value="Dev_reg/Prot_inhib"/>
</dbReference>
<evidence type="ECO:0000313" key="9">
    <source>
        <dbReference type="Proteomes" id="UP001431783"/>
    </source>
</evidence>
<accession>A0AAW1UA06</accession>
<dbReference type="GO" id="GO:0007160">
    <property type="term" value="P:cell-matrix adhesion"/>
    <property type="evidence" value="ECO:0007669"/>
    <property type="project" value="TreeGrafter"/>
</dbReference>
<dbReference type="SUPFAM" id="SSF57610">
    <property type="entry name" value="Thyroglobulin type-1 domain"/>
    <property type="match status" value="4"/>
</dbReference>
<dbReference type="GO" id="GO:0005604">
    <property type="term" value="C:basement membrane"/>
    <property type="evidence" value="ECO:0007669"/>
    <property type="project" value="TreeGrafter"/>
</dbReference>
<dbReference type="GO" id="GO:0005615">
    <property type="term" value="C:extracellular space"/>
    <property type="evidence" value="ECO:0007669"/>
    <property type="project" value="TreeGrafter"/>
</dbReference>
<comment type="subcellular location">
    <subcellularLocation>
        <location evidence="1">Secreted</location>
    </subcellularLocation>
</comment>
<evidence type="ECO:0000256" key="1">
    <source>
        <dbReference type="ARBA" id="ARBA00004613"/>
    </source>
</evidence>
<evidence type="ECO:0000256" key="2">
    <source>
        <dbReference type="ARBA" id="ARBA00022525"/>
    </source>
</evidence>
<comment type="caution">
    <text evidence="5">Lacks conserved residue(s) required for the propagation of feature annotation.</text>
</comment>
<dbReference type="Proteomes" id="UP001431783">
    <property type="component" value="Unassembled WGS sequence"/>
</dbReference>
<keyword evidence="9" id="KW-1185">Reference proteome</keyword>
<evidence type="ECO:0000313" key="8">
    <source>
        <dbReference type="EMBL" id="KAK9877536.1"/>
    </source>
</evidence>
<dbReference type="InterPro" id="IPR036857">
    <property type="entry name" value="Thyroglobulin_1_sf"/>
</dbReference>
<evidence type="ECO:0000256" key="5">
    <source>
        <dbReference type="PROSITE-ProRule" id="PRU00500"/>
    </source>
</evidence>
<sequence length="392" mass="44023">MIFKTICLLTFIIWGVLADEKDSIYCTTDFCEKYPHAGEPPCSVIPPSCNITNSLSGIYLPSPTTCNCCEYCIGYLSEGQACATGKKTTDTPSTICGSGLYCDLDRETCRPISNTPCTKAQAEYDNRRKDGKMGDYEIRPKCDDNGDFVPYHCTPGGICYCVDKEGKRIFGSIANDGKGEYELPCDCSRNHKDMGLVMGRDLRPGEYLRCASNGAYEPLQCLDEKTCICVDEQDGTPAFDGMLPVEIWAIDRNTLSCFDPTKNVKGSFYRRCEEVYMNKSQEISDSKKDYDLVLAYELPNCTPDGNYAPVQEDHKYKFCSTPEGIPLIRLEKKAENKKLRDEMNCKCAMARRLIKSNEKPSCLENGNYNPEQCRRGYCYTVDEDGNQIMSTQ</sequence>
<keyword evidence="2" id="KW-0964">Secreted</keyword>
<feature type="chain" id="PRO_5043441502" description="Thyroglobulin type-1 domain-containing protein" evidence="6">
    <location>
        <begin position="19"/>
        <end position="392"/>
    </location>
</feature>
<evidence type="ECO:0000256" key="6">
    <source>
        <dbReference type="SAM" id="SignalP"/>
    </source>
</evidence>
<keyword evidence="6" id="KW-0732">Signal</keyword>
<comment type="caution">
    <text evidence="8">The sequence shown here is derived from an EMBL/GenBank/DDBJ whole genome shotgun (WGS) entry which is preliminary data.</text>
</comment>
<dbReference type="PANTHER" id="PTHR12352">
    <property type="entry name" value="SECRETED MODULAR CALCIUM-BINDING PROTEIN"/>
    <property type="match status" value="1"/>
</dbReference>
<feature type="signal peptide" evidence="6">
    <location>
        <begin position="1"/>
        <end position="18"/>
    </location>
</feature>
<dbReference type="Pfam" id="PF00086">
    <property type="entry name" value="Thyroglobulin_1"/>
    <property type="match status" value="3"/>
</dbReference>
<proteinExistence type="predicted"/>
<keyword evidence="3" id="KW-0677">Repeat</keyword>
<dbReference type="EMBL" id="JARQZJ010000042">
    <property type="protein sequence ID" value="KAK9877536.1"/>
    <property type="molecule type" value="Genomic_DNA"/>
</dbReference>
<evidence type="ECO:0000256" key="4">
    <source>
        <dbReference type="ARBA" id="ARBA00023157"/>
    </source>
</evidence>
<dbReference type="InterPro" id="IPR000716">
    <property type="entry name" value="Thyroglobulin_1"/>
</dbReference>
<evidence type="ECO:0000256" key="3">
    <source>
        <dbReference type="ARBA" id="ARBA00022737"/>
    </source>
</evidence>